<protein>
    <submittedName>
        <fullName evidence="1">Putative serine threonine protein kinase protein</fullName>
    </submittedName>
</protein>
<accession>M7SUJ4</accession>
<proteinExistence type="predicted"/>
<sequence length="185" mass="20254">MLDPDGIDVSCTSSPDKKERCTTATKAVNFVKKSFSEGNGDDCHIERALEAILSSVRKGWAPDRISTIRAPFNIDSKTSSRDRGVSVYILTDGRWEPTSDDGVCGADKPIQVMINQMKNQGVGRTRVSLQFAKFGDHPVGAQRLEKLDDDISKTAGNEDYDIVDCKPIDGDIWQLLIGSTSLSND</sequence>
<dbReference type="OrthoDB" id="9992527at2759"/>
<dbReference type="KEGG" id="ela:UCREL1_4800"/>
<dbReference type="HOGENOM" id="CLU_1461749_0_0_1"/>
<dbReference type="Proteomes" id="UP000012174">
    <property type="component" value="Unassembled WGS sequence"/>
</dbReference>
<keyword evidence="1" id="KW-0808">Transferase</keyword>
<evidence type="ECO:0000313" key="1">
    <source>
        <dbReference type="EMBL" id="EMR68188.1"/>
    </source>
</evidence>
<keyword evidence="1" id="KW-0418">Kinase</keyword>
<dbReference type="GO" id="GO:0016301">
    <property type="term" value="F:kinase activity"/>
    <property type="evidence" value="ECO:0007669"/>
    <property type="project" value="UniProtKB-KW"/>
</dbReference>
<reference evidence="2" key="1">
    <citation type="journal article" date="2013" name="Genome Announc.">
        <title>Draft genome sequence of the grapevine dieback fungus Eutypa lata UCR-EL1.</title>
        <authorList>
            <person name="Blanco-Ulate B."/>
            <person name="Rolshausen P.E."/>
            <person name="Cantu D."/>
        </authorList>
    </citation>
    <scope>NUCLEOTIDE SEQUENCE [LARGE SCALE GENOMIC DNA]</scope>
    <source>
        <strain evidence="2">UCR-EL1</strain>
    </source>
</reference>
<dbReference type="EMBL" id="KB706291">
    <property type="protein sequence ID" value="EMR68188.1"/>
    <property type="molecule type" value="Genomic_DNA"/>
</dbReference>
<dbReference type="AlphaFoldDB" id="M7SUJ4"/>
<evidence type="ECO:0000313" key="2">
    <source>
        <dbReference type="Proteomes" id="UP000012174"/>
    </source>
</evidence>
<keyword evidence="2" id="KW-1185">Reference proteome</keyword>
<gene>
    <name evidence="1" type="ORF">UCREL1_4800</name>
</gene>
<name>M7SUJ4_EUTLA</name>
<organism evidence="1 2">
    <name type="scientific">Eutypa lata (strain UCR-EL1)</name>
    <name type="common">Grapevine dieback disease fungus</name>
    <name type="synonym">Eutypa armeniacae</name>
    <dbReference type="NCBI Taxonomy" id="1287681"/>
    <lineage>
        <taxon>Eukaryota</taxon>
        <taxon>Fungi</taxon>
        <taxon>Dikarya</taxon>
        <taxon>Ascomycota</taxon>
        <taxon>Pezizomycotina</taxon>
        <taxon>Sordariomycetes</taxon>
        <taxon>Xylariomycetidae</taxon>
        <taxon>Xylariales</taxon>
        <taxon>Diatrypaceae</taxon>
        <taxon>Eutypa</taxon>
    </lineage>
</organism>
<dbReference type="STRING" id="1287681.M7SUJ4"/>